<reference evidence="2 3" key="1">
    <citation type="journal article" date="2018" name="Front. Plant Sci.">
        <title>Red Clover (Trifolium pratense) and Zigzag Clover (T. medium) - A Picture of Genomic Similarities and Differences.</title>
        <authorList>
            <person name="Dluhosova J."/>
            <person name="Istvanek J."/>
            <person name="Nedelnik J."/>
            <person name="Repkova J."/>
        </authorList>
    </citation>
    <scope>NUCLEOTIDE SEQUENCE [LARGE SCALE GENOMIC DNA]</scope>
    <source>
        <strain evidence="3">cv. 10/8</strain>
        <tissue evidence="2">Leaf</tissue>
    </source>
</reference>
<evidence type="ECO:0000256" key="1">
    <source>
        <dbReference type="SAM" id="MobiDB-lite"/>
    </source>
</evidence>
<name>A0A392S7C5_9FABA</name>
<feature type="compositionally biased region" description="Acidic residues" evidence="1">
    <location>
        <begin position="1"/>
        <end position="24"/>
    </location>
</feature>
<proteinExistence type="predicted"/>
<evidence type="ECO:0000313" key="2">
    <source>
        <dbReference type="EMBL" id="MCI43786.1"/>
    </source>
</evidence>
<sequence length="53" mass="5812">SGDIEGNETDDENTDNGLDTEDDQSTNNGIDTEDDEDLCSGKLKKLHTFTHVL</sequence>
<comment type="caution">
    <text evidence="2">The sequence shown here is derived from an EMBL/GenBank/DDBJ whole genome shotgun (WGS) entry which is preliminary data.</text>
</comment>
<protein>
    <submittedName>
        <fullName evidence="2">Uncharacterized protein</fullName>
    </submittedName>
</protein>
<keyword evidence="3" id="KW-1185">Reference proteome</keyword>
<evidence type="ECO:0000313" key="3">
    <source>
        <dbReference type="Proteomes" id="UP000265520"/>
    </source>
</evidence>
<feature type="region of interest" description="Disordered" evidence="1">
    <location>
        <begin position="1"/>
        <end position="37"/>
    </location>
</feature>
<feature type="non-terminal residue" evidence="2">
    <location>
        <position position="1"/>
    </location>
</feature>
<organism evidence="2 3">
    <name type="scientific">Trifolium medium</name>
    <dbReference type="NCBI Taxonomy" id="97028"/>
    <lineage>
        <taxon>Eukaryota</taxon>
        <taxon>Viridiplantae</taxon>
        <taxon>Streptophyta</taxon>
        <taxon>Embryophyta</taxon>
        <taxon>Tracheophyta</taxon>
        <taxon>Spermatophyta</taxon>
        <taxon>Magnoliopsida</taxon>
        <taxon>eudicotyledons</taxon>
        <taxon>Gunneridae</taxon>
        <taxon>Pentapetalae</taxon>
        <taxon>rosids</taxon>
        <taxon>fabids</taxon>
        <taxon>Fabales</taxon>
        <taxon>Fabaceae</taxon>
        <taxon>Papilionoideae</taxon>
        <taxon>50 kb inversion clade</taxon>
        <taxon>NPAAA clade</taxon>
        <taxon>Hologalegina</taxon>
        <taxon>IRL clade</taxon>
        <taxon>Trifolieae</taxon>
        <taxon>Trifolium</taxon>
    </lineage>
</organism>
<dbReference type="AlphaFoldDB" id="A0A392S7C5"/>
<dbReference type="EMBL" id="LXQA010321921">
    <property type="protein sequence ID" value="MCI43786.1"/>
    <property type="molecule type" value="Genomic_DNA"/>
</dbReference>
<accession>A0A392S7C5</accession>
<dbReference type="Proteomes" id="UP000265520">
    <property type="component" value="Unassembled WGS sequence"/>
</dbReference>